<dbReference type="KEGG" id="haq:DU484_12560"/>
<evidence type="ECO:0000313" key="8">
    <source>
        <dbReference type="Proteomes" id="UP000253273"/>
    </source>
</evidence>
<dbReference type="GO" id="GO:0003677">
    <property type="term" value="F:DNA binding"/>
    <property type="evidence" value="ECO:0007669"/>
    <property type="project" value="UniProtKB-KW"/>
</dbReference>
<dbReference type="KEGG" id="haj:DU500_12595"/>
<dbReference type="Gene3D" id="1.10.10.10">
    <property type="entry name" value="Winged helix-like DNA-binding domain superfamily/Winged helix DNA-binding domain"/>
    <property type="match status" value="1"/>
</dbReference>
<reference evidence="6 7" key="1">
    <citation type="submission" date="2018-07" db="EMBL/GenBank/DDBJ databases">
        <title>Genome sequences of Haloplanus sp. CBA1112.</title>
        <authorList>
            <person name="Kim Y.B."/>
            <person name="Roh S.W."/>
        </authorList>
    </citation>
    <scope>NUCLEOTIDE SEQUENCE [LARGE SCALE GENOMIC DNA]</scope>
    <source>
        <strain evidence="6 7">CBA1112</strain>
    </source>
</reference>
<evidence type="ECO:0000256" key="1">
    <source>
        <dbReference type="ARBA" id="ARBA00023015"/>
    </source>
</evidence>
<dbReference type="OrthoDB" id="168808at2157"/>
<dbReference type="RefSeq" id="WP_114586324.1">
    <property type="nucleotide sequence ID" value="NZ_CP031148.1"/>
</dbReference>
<dbReference type="EMBL" id="CP031148">
    <property type="protein sequence ID" value="AXG10607.1"/>
    <property type="molecule type" value="Genomic_DNA"/>
</dbReference>
<name>A0A345EEI5_9EURY</name>
<dbReference type="InterPro" id="IPR036388">
    <property type="entry name" value="WH-like_DNA-bd_sf"/>
</dbReference>
<dbReference type="PANTHER" id="PTHR34236">
    <property type="entry name" value="DIMETHYL SULFOXIDE REDUCTASE TRANSCRIPTIONAL ACTIVATOR"/>
    <property type="match status" value="1"/>
</dbReference>
<keyword evidence="6" id="KW-0238">DNA-binding</keyword>
<reference evidence="5 8" key="2">
    <citation type="submission" date="2018-07" db="EMBL/GenBank/DDBJ databases">
        <title>Genome sequences of Haloplanus sp. CBA1113.</title>
        <authorList>
            <person name="Kim Y.B."/>
            <person name="Roh S.W."/>
        </authorList>
    </citation>
    <scope>NUCLEOTIDE SEQUENCE [LARGE SCALE GENOMIC DNA]</scope>
    <source>
        <strain evidence="5 8">CBA1113</strain>
    </source>
</reference>
<feature type="domain" description="DmsR-like N-terminal" evidence="4">
    <location>
        <begin position="1"/>
        <end position="143"/>
    </location>
</feature>
<evidence type="ECO:0000256" key="2">
    <source>
        <dbReference type="ARBA" id="ARBA00023163"/>
    </source>
</evidence>
<dbReference type="GeneID" id="37287824"/>
<dbReference type="Proteomes" id="UP000252985">
    <property type="component" value="Chromosome"/>
</dbReference>
<evidence type="ECO:0000259" key="4">
    <source>
        <dbReference type="Pfam" id="PF24277"/>
    </source>
</evidence>
<dbReference type="Pfam" id="PF04967">
    <property type="entry name" value="HTH_10"/>
    <property type="match status" value="1"/>
</dbReference>
<evidence type="ECO:0000313" key="5">
    <source>
        <dbReference type="EMBL" id="AXG07192.1"/>
    </source>
</evidence>
<accession>A0A345E4S0</accession>
<proteinExistence type="predicted"/>
<dbReference type="PANTHER" id="PTHR34236:SF1">
    <property type="entry name" value="DIMETHYL SULFOXIDE REDUCTASE TRANSCRIPTIONAL ACTIVATOR"/>
    <property type="match status" value="1"/>
</dbReference>
<dbReference type="InterPro" id="IPR007050">
    <property type="entry name" value="HTH_bacterioopsin"/>
</dbReference>
<accession>A0A345EEI5</accession>
<organism evidence="6 7">
    <name type="scientific">Haloplanus rubicundus</name>
    <dbReference type="NCBI Taxonomy" id="1547898"/>
    <lineage>
        <taxon>Archaea</taxon>
        <taxon>Methanobacteriati</taxon>
        <taxon>Methanobacteriota</taxon>
        <taxon>Stenosarchaea group</taxon>
        <taxon>Halobacteria</taxon>
        <taxon>Halobacteriales</taxon>
        <taxon>Haloferacaceae</taxon>
        <taxon>Haloplanus</taxon>
    </lineage>
</organism>
<protein>
    <submittedName>
        <fullName evidence="6">DNA-binding protein</fullName>
    </submittedName>
</protein>
<keyword evidence="8" id="KW-1185">Reference proteome</keyword>
<gene>
    <name evidence="6" type="ORF">DU484_12560</name>
    <name evidence="5" type="ORF">DU500_12595</name>
</gene>
<dbReference type="AlphaFoldDB" id="A0A345EEI5"/>
<keyword evidence="1" id="KW-0805">Transcription regulation</keyword>
<feature type="domain" description="HTH bat-type" evidence="3">
    <location>
        <begin position="160"/>
        <end position="211"/>
    </location>
</feature>
<sequence length="221" mass="23953">MGTGIRAELRVDADGTCPVATAAADAGTSTLSVSRGVDPDGTGTVTEEFMLDETATDTPNVDEGLQSVFTYGSKTVYRFTRSRGQGCPCECVEQFGCPVVDIHARDGMLSLVFHAADMAQLRDIITTLREEFPQVDIQRLLRSRGEHPDNDLVFVDRGRLTERQREVLETAHRMGYFERPKGANAGEVADALDISRSTFAEHLAAAQTKLLDAILEGDSGA</sequence>
<dbReference type="Proteomes" id="UP000253273">
    <property type="component" value="Chromosome"/>
</dbReference>
<evidence type="ECO:0000259" key="3">
    <source>
        <dbReference type="Pfam" id="PF04967"/>
    </source>
</evidence>
<evidence type="ECO:0000313" key="7">
    <source>
        <dbReference type="Proteomes" id="UP000252985"/>
    </source>
</evidence>
<keyword evidence="2" id="KW-0804">Transcription</keyword>
<dbReference type="EMBL" id="CP031150">
    <property type="protein sequence ID" value="AXG07192.1"/>
    <property type="molecule type" value="Genomic_DNA"/>
</dbReference>
<dbReference type="InterPro" id="IPR056433">
    <property type="entry name" value="DmsR-like_N"/>
</dbReference>
<dbReference type="Pfam" id="PF24277">
    <property type="entry name" value="DmsR_N"/>
    <property type="match status" value="1"/>
</dbReference>
<evidence type="ECO:0000313" key="6">
    <source>
        <dbReference type="EMBL" id="AXG10607.1"/>
    </source>
</evidence>